<evidence type="ECO:0000313" key="2">
    <source>
        <dbReference type="Proteomes" id="UP000284841"/>
    </source>
</evidence>
<dbReference type="Gene3D" id="3.40.50.300">
    <property type="entry name" value="P-loop containing nucleotide triphosphate hydrolases"/>
    <property type="match status" value="1"/>
</dbReference>
<sequence>MKKIIGFFGGDSQVGTTMISQSIAECLKTCGKQVLLIKGSGKYGEEFMNGDGRYSLDDIKANIISGKVSYEDMEQVIIESKGLFVISSVRNPFTSKYYPENTYEVMLASVADEFDYIVIDAGNDANLGLMISALNVSDSRYFVTTQQSKAIHRLIQMKKNITQPLGLDGHLIINKYMKDPALFLKRDIESLCEIQNASMVPYLEYGWQMEMEGRTLMHFHKFAKSIEQIVADFEETPKKEKTWKKSFA</sequence>
<dbReference type="InterPro" id="IPR027417">
    <property type="entry name" value="P-loop_NTPase"/>
</dbReference>
<evidence type="ECO:0000313" key="1">
    <source>
        <dbReference type="EMBL" id="RHJ89927.1"/>
    </source>
</evidence>
<name>A0A415E802_9FIRM</name>
<accession>A0A415E802</accession>
<dbReference type="OrthoDB" id="2081152at2"/>
<dbReference type="GeneID" id="83005600"/>
<dbReference type="RefSeq" id="WP_067540982.1">
    <property type="nucleotide sequence ID" value="NZ_AP025567.1"/>
</dbReference>
<protein>
    <recommendedName>
        <fullName evidence="3">ParA family protein</fullName>
    </recommendedName>
</protein>
<dbReference type="AlphaFoldDB" id="A0A415E802"/>
<dbReference type="SUPFAM" id="SSF52540">
    <property type="entry name" value="P-loop containing nucleoside triphosphate hydrolases"/>
    <property type="match status" value="1"/>
</dbReference>
<keyword evidence="2" id="KW-1185">Reference proteome</keyword>
<evidence type="ECO:0008006" key="3">
    <source>
        <dbReference type="Google" id="ProtNLM"/>
    </source>
</evidence>
<dbReference type="Proteomes" id="UP000284841">
    <property type="component" value="Unassembled WGS sequence"/>
</dbReference>
<dbReference type="EMBL" id="QRMS01000001">
    <property type="protein sequence ID" value="RHJ89927.1"/>
    <property type="molecule type" value="Genomic_DNA"/>
</dbReference>
<comment type="caution">
    <text evidence="1">The sequence shown here is derived from an EMBL/GenBank/DDBJ whole genome shotgun (WGS) entry which is preliminary data.</text>
</comment>
<reference evidence="1 2" key="1">
    <citation type="submission" date="2018-08" db="EMBL/GenBank/DDBJ databases">
        <title>A genome reference for cultivated species of the human gut microbiota.</title>
        <authorList>
            <person name="Zou Y."/>
            <person name="Xue W."/>
            <person name="Luo G."/>
        </authorList>
    </citation>
    <scope>NUCLEOTIDE SEQUENCE [LARGE SCALE GENOMIC DNA]</scope>
    <source>
        <strain evidence="1 2">AM07-24</strain>
    </source>
</reference>
<gene>
    <name evidence="1" type="ORF">DW099_05030</name>
</gene>
<organism evidence="1 2">
    <name type="scientific">Emergencia timonensis</name>
    <dbReference type="NCBI Taxonomy" id="1776384"/>
    <lineage>
        <taxon>Bacteria</taxon>
        <taxon>Bacillati</taxon>
        <taxon>Bacillota</taxon>
        <taxon>Clostridia</taxon>
        <taxon>Peptostreptococcales</taxon>
        <taxon>Anaerovoracaceae</taxon>
        <taxon>Emergencia</taxon>
    </lineage>
</organism>
<dbReference type="STRING" id="1776384.GCA_900086585_03294"/>
<proteinExistence type="predicted"/>